<protein>
    <submittedName>
        <fullName evidence="1">Uncharacterized protein</fullName>
    </submittedName>
</protein>
<proteinExistence type="predicted"/>
<accession>A0A445JYD5</accession>
<dbReference type="Proteomes" id="UP000289340">
    <property type="component" value="Chromosome 7"/>
</dbReference>
<keyword evidence="2" id="KW-1185">Reference proteome</keyword>
<sequence>MVEIVAYPPPKLIRGQDVPIWAPTPNDTFSISSAYELIENCADPLNDPLWKSIGCGKGCNGSKLSCGVWPFMTNMQPLLIVKELMSRNWSVRVTRFSFYSYFCWYNN</sequence>
<organism evidence="1 2">
    <name type="scientific">Glycine soja</name>
    <name type="common">Wild soybean</name>
    <dbReference type="NCBI Taxonomy" id="3848"/>
    <lineage>
        <taxon>Eukaryota</taxon>
        <taxon>Viridiplantae</taxon>
        <taxon>Streptophyta</taxon>
        <taxon>Embryophyta</taxon>
        <taxon>Tracheophyta</taxon>
        <taxon>Spermatophyta</taxon>
        <taxon>Magnoliopsida</taxon>
        <taxon>eudicotyledons</taxon>
        <taxon>Gunneridae</taxon>
        <taxon>Pentapetalae</taxon>
        <taxon>rosids</taxon>
        <taxon>fabids</taxon>
        <taxon>Fabales</taxon>
        <taxon>Fabaceae</taxon>
        <taxon>Papilionoideae</taxon>
        <taxon>50 kb inversion clade</taxon>
        <taxon>NPAAA clade</taxon>
        <taxon>indigoferoid/millettioid clade</taxon>
        <taxon>Phaseoleae</taxon>
        <taxon>Glycine</taxon>
        <taxon>Glycine subgen. Soja</taxon>
    </lineage>
</organism>
<dbReference type="EMBL" id="QZWG01000007">
    <property type="protein sequence ID" value="RZC03515.1"/>
    <property type="molecule type" value="Genomic_DNA"/>
</dbReference>
<gene>
    <name evidence="1" type="ORF">D0Y65_018265</name>
</gene>
<evidence type="ECO:0000313" key="1">
    <source>
        <dbReference type="EMBL" id="RZC03515.1"/>
    </source>
</evidence>
<name>A0A445JYD5_GLYSO</name>
<comment type="caution">
    <text evidence="1">The sequence shown here is derived from an EMBL/GenBank/DDBJ whole genome shotgun (WGS) entry which is preliminary data.</text>
</comment>
<dbReference type="AlphaFoldDB" id="A0A445JYD5"/>
<evidence type="ECO:0000313" key="2">
    <source>
        <dbReference type="Proteomes" id="UP000289340"/>
    </source>
</evidence>
<reference evidence="1 2" key="1">
    <citation type="submission" date="2018-09" db="EMBL/GenBank/DDBJ databases">
        <title>A high-quality reference genome of wild soybean provides a powerful tool to mine soybean genomes.</title>
        <authorList>
            <person name="Xie M."/>
            <person name="Chung C.Y.L."/>
            <person name="Li M.-W."/>
            <person name="Wong F.-L."/>
            <person name="Chan T.-F."/>
            <person name="Lam H.-M."/>
        </authorList>
    </citation>
    <scope>NUCLEOTIDE SEQUENCE [LARGE SCALE GENOMIC DNA]</scope>
    <source>
        <strain evidence="2">cv. W05</strain>
        <tissue evidence="1">Hypocotyl of etiolated seedlings</tissue>
    </source>
</reference>